<dbReference type="GO" id="GO:0016491">
    <property type="term" value="F:oxidoreductase activity"/>
    <property type="evidence" value="ECO:0007669"/>
    <property type="project" value="TreeGrafter"/>
</dbReference>
<dbReference type="SMART" id="SM00567">
    <property type="entry name" value="EZ_HEAT"/>
    <property type="match status" value="6"/>
</dbReference>
<organism evidence="2 3">
    <name type="scientific">Blastococcus haudaquaticus</name>
    <dbReference type="NCBI Taxonomy" id="1938745"/>
    <lineage>
        <taxon>Bacteria</taxon>
        <taxon>Bacillati</taxon>
        <taxon>Actinomycetota</taxon>
        <taxon>Actinomycetes</taxon>
        <taxon>Geodermatophilales</taxon>
        <taxon>Geodermatophilaceae</taxon>
        <taxon>Blastococcus</taxon>
    </lineage>
</organism>
<proteinExistence type="predicted"/>
<accession>A0A286GXE7</accession>
<evidence type="ECO:0000256" key="1">
    <source>
        <dbReference type="SAM" id="Phobius"/>
    </source>
</evidence>
<dbReference type="PANTHER" id="PTHR12697">
    <property type="entry name" value="PBS LYASE HEAT-LIKE PROTEIN"/>
    <property type="match status" value="1"/>
</dbReference>
<evidence type="ECO:0000313" key="3">
    <source>
        <dbReference type="Proteomes" id="UP000219482"/>
    </source>
</evidence>
<dbReference type="OrthoDB" id="3884680at2"/>
<evidence type="ECO:0000313" key="2">
    <source>
        <dbReference type="EMBL" id="SOE00193.1"/>
    </source>
</evidence>
<dbReference type="AlphaFoldDB" id="A0A286GXE7"/>
<dbReference type="SUPFAM" id="SSF48371">
    <property type="entry name" value="ARM repeat"/>
    <property type="match status" value="1"/>
</dbReference>
<keyword evidence="3" id="KW-1185">Reference proteome</keyword>
<keyword evidence="1" id="KW-1133">Transmembrane helix</keyword>
<gene>
    <name evidence="2" type="ORF">SAMN06272739_2446</name>
</gene>
<keyword evidence="1" id="KW-0812">Transmembrane</keyword>
<dbReference type="InterPro" id="IPR004155">
    <property type="entry name" value="PBS_lyase_HEAT"/>
</dbReference>
<name>A0A286GXE7_9ACTN</name>
<dbReference type="InterPro" id="IPR011989">
    <property type="entry name" value="ARM-like"/>
</dbReference>
<dbReference type="Proteomes" id="UP000219482">
    <property type="component" value="Unassembled WGS sequence"/>
</dbReference>
<dbReference type="PANTHER" id="PTHR12697:SF5">
    <property type="entry name" value="DEOXYHYPUSINE HYDROXYLASE"/>
    <property type="match status" value="1"/>
</dbReference>
<dbReference type="Gene3D" id="1.25.10.10">
    <property type="entry name" value="Leucine-rich Repeat Variant"/>
    <property type="match status" value="3"/>
</dbReference>
<dbReference type="RefSeq" id="WP_097184216.1">
    <property type="nucleotide sequence ID" value="NZ_OCNK01000003.1"/>
</dbReference>
<dbReference type="InterPro" id="IPR016024">
    <property type="entry name" value="ARM-type_fold"/>
</dbReference>
<sequence>MTALPGPVLLLSTGVTGLVVLLLLSVGGAHLARRRREQRDASRRAALTPLVYNLLDGEQTAQSLADAPAVLDDVVLHLLPQLRGNDRQVLRDLLVARGVVDRAAEQLSARAPWRRGRAAMLLGATGSTRHTPDLVTLLEDRSPDVRSAATRALGKAGDVAAVPYLLAALTTFRPVPSGIVGMAVLDLGTPALPALRTALDSGTASARALSASLLGLHGDLPAVAALTAALDDPGAPPHVRRAAAGALGRIGAPQAGDALSRVTVFAVDPALRQAAAEALGRIGDPDCVPALAAGMSASDLRVRTACADALASITPEGRDRLRALGALDGPAAPAARAALDAVSSAAPRSLAGAS</sequence>
<reference evidence="3" key="1">
    <citation type="submission" date="2017-09" db="EMBL/GenBank/DDBJ databases">
        <authorList>
            <person name="Varghese N."/>
            <person name="Submissions S."/>
        </authorList>
    </citation>
    <scope>NUCLEOTIDE SEQUENCE [LARGE SCALE GENOMIC DNA]</scope>
    <source>
        <strain evidence="3">DSM 44270</strain>
    </source>
</reference>
<feature type="transmembrane region" description="Helical" evidence="1">
    <location>
        <begin position="6"/>
        <end position="29"/>
    </location>
</feature>
<keyword evidence="1" id="KW-0472">Membrane</keyword>
<dbReference type="Pfam" id="PF13646">
    <property type="entry name" value="HEAT_2"/>
    <property type="match status" value="3"/>
</dbReference>
<protein>
    <submittedName>
        <fullName evidence="2">HEAT repeat</fullName>
    </submittedName>
</protein>
<dbReference type="EMBL" id="OCNK01000003">
    <property type="protein sequence ID" value="SOE00193.1"/>
    <property type="molecule type" value="Genomic_DNA"/>
</dbReference>